<dbReference type="AlphaFoldDB" id="A0AAE3XQ84"/>
<dbReference type="Proteomes" id="UP001185092">
    <property type="component" value="Unassembled WGS sequence"/>
</dbReference>
<comment type="caution">
    <text evidence="1">The sequence shown here is derived from an EMBL/GenBank/DDBJ whole genome shotgun (WGS) entry which is preliminary data.</text>
</comment>
<accession>A0AAE3XQ84</accession>
<protein>
    <submittedName>
        <fullName evidence="1">Uncharacterized protein</fullName>
    </submittedName>
</protein>
<sequence length="156" mass="17892">MRNSEEYIENRLKWRAGKNGLPSANSYFFDEIDTNEKLKFHEILQSFDIGKPVLLFKGENNTWTIIGTKMIASGKDSSFEAIEHSEIDTYTVGEDPMGIFSEPAKMKDFDKAKQHQIIMKAKEGRILTIHGQRGSELYAMLNIILMIDRITTTNEK</sequence>
<proteinExistence type="predicted"/>
<name>A0AAE3XQ84_9BACT</name>
<dbReference type="RefSeq" id="WP_309941683.1">
    <property type="nucleotide sequence ID" value="NZ_AP025305.1"/>
</dbReference>
<organism evidence="1 2">
    <name type="scientific">Aureibacter tunicatorum</name>
    <dbReference type="NCBI Taxonomy" id="866807"/>
    <lineage>
        <taxon>Bacteria</taxon>
        <taxon>Pseudomonadati</taxon>
        <taxon>Bacteroidota</taxon>
        <taxon>Cytophagia</taxon>
        <taxon>Cytophagales</taxon>
        <taxon>Persicobacteraceae</taxon>
        <taxon>Aureibacter</taxon>
    </lineage>
</organism>
<keyword evidence="2" id="KW-1185">Reference proteome</keyword>
<reference evidence="1" key="1">
    <citation type="submission" date="2023-07" db="EMBL/GenBank/DDBJ databases">
        <title>Genomic Encyclopedia of Type Strains, Phase IV (KMG-IV): sequencing the most valuable type-strain genomes for metagenomic binning, comparative biology and taxonomic classification.</title>
        <authorList>
            <person name="Goeker M."/>
        </authorList>
    </citation>
    <scope>NUCLEOTIDE SEQUENCE</scope>
    <source>
        <strain evidence="1">DSM 26174</strain>
    </source>
</reference>
<evidence type="ECO:0000313" key="1">
    <source>
        <dbReference type="EMBL" id="MDR6241127.1"/>
    </source>
</evidence>
<dbReference type="EMBL" id="JAVDQD010000006">
    <property type="protein sequence ID" value="MDR6241127.1"/>
    <property type="molecule type" value="Genomic_DNA"/>
</dbReference>
<evidence type="ECO:0000313" key="2">
    <source>
        <dbReference type="Proteomes" id="UP001185092"/>
    </source>
</evidence>
<gene>
    <name evidence="1" type="ORF">HNQ88_004203</name>
</gene>